<dbReference type="CDD" id="cd03311">
    <property type="entry name" value="CIMS_C_terminal_like"/>
    <property type="match status" value="1"/>
</dbReference>
<comment type="function">
    <text evidence="1 10">Catalyzes the transfer of a methyl group from 5-methyltetrahydrofolate to homocysteine resulting in methionine formation.</text>
</comment>
<sequence length="774" mass="88241">MKTNNLGYPRIGSNRELKKASELYWAGKISVDELIDAGKQIRIANWKLQSEARVDLIPSNDFSFYDQVLDLTLTVGVIPERYHEFAKSNSSIDLYFAMARGAQKNGQDVVAMEMTKWFDTNYHYIVPEFTKNQKFELFSEKIINEFKEAKDLGIATKPVLIGPVSYLLLGKEKEEGFHRIDLIDKLLPVYFEIFEKLQNEKVEYIQLDEPFLALNLTDKERNTFTKVYNEINKRFPNIKIILANYFDCFGENLATALALPVDTFHLDLVRCPSQLDDILESGQLNPNVNLSLGVVDGRNIWKNDFKNSLNLIQKATDALGETRVLVAPSCSLIHSPCDLDLETNDATLTPEIKQWLAFAKQKIEEIVLLKQFASNEIDTKNSIAFEQNTIANENRKTSKLIHNNEVKTRVARITSSDDKRKSNFATRRKSQIDALNLPLFPTTTIGSFPQTAEVRSWRAKFKKGELTAEQYNDLIEKETEATIRFQEETGIDVLVHGEFERNDMVEYFGEQLSGFTFTKNGWVQSYGSRCVKPPVIYGDVSRPNPMTVKWSKYAQSLTAKWVKGMLTGPVTILQWSFVRNDQPRSETCTQIALAIRDEVVDLEQVGIKIIQIDEPAIREGLPLRKEEWANYLDWAVKAFRISASGVKDDTQIHTHMCYSEFNDIIQNIADMDADVITIECSRSQMELLDAFADFKYPNEIGPGVYDIHSPRVPSSAEMVRLLEKASSVIPVDQIWVNPDCGLKTRHWDETKKALIEMVAAAQEMRITVENAVSL</sequence>
<feature type="binding site" evidence="10">
    <location>
        <position position="657"/>
    </location>
    <ligand>
        <name>Zn(2+)</name>
        <dbReference type="ChEBI" id="CHEBI:29105"/>
        <note>catalytic</note>
    </ligand>
</feature>
<dbReference type="RefSeq" id="WP_310276443.1">
    <property type="nucleotide sequence ID" value="NZ_JAVDWQ010000001.1"/>
</dbReference>
<feature type="binding site" evidence="10">
    <location>
        <begin position="445"/>
        <end position="447"/>
    </location>
    <ligand>
        <name>L-methionine</name>
        <dbReference type="ChEBI" id="CHEBI:57844"/>
    </ligand>
</feature>
<evidence type="ECO:0000256" key="3">
    <source>
        <dbReference type="ARBA" id="ARBA00009553"/>
    </source>
</evidence>
<feature type="binding site" evidence="10">
    <location>
        <position position="740"/>
    </location>
    <ligand>
        <name>Zn(2+)</name>
        <dbReference type="ChEBI" id="CHEBI:29105"/>
        <note>catalytic</note>
    </ligand>
</feature>
<feature type="domain" description="Cobalamin-independent methionine synthase MetE C-terminal/archaeal" evidence="11">
    <location>
        <begin position="440"/>
        <end position="762"/>
    </location>
</feature>
<reference evidence="13 14" key="1">
    <citation type="submission" date="2023-07" db="EMBL/GenBank/DDBJ databases">
        <title>Sorghum-associated microbial communities from plants grown in Nebraska, USA.</title>
        <authorList>
            <person name="Schachtman D."/>
        </authorList>
    </citation>
    <scope>NUCLEOTIDE SEQUENCE [LARGE SCALE GENOMIC DNA]</scope>
    <source>
        <strain evidence="13 14">4129</strain>
    </source>
</reference>
<dbReference type="NCBIfam" id="NF003556">
    <property type="entry name" value="PRK05222.1"/>
    <property type="match status" value="1"/>
</dbReference>
<comment type="pathway">
    <text evidence="2 10">Amino-acid biosynthesis; L-methionine biosynthesis via de novo pathway; L-methionine from L-homocysteine (MetE route): step 1/1.</text>
</comment>
<keyword evidence="6 10" id="KW-0808">Transferase</keyword>
<feature type="binding site" evidence="10">
    <location>
        <position position="655"/>
    </location>
    <ligand>
        <name>Zn(2+)</name>
        <dbReference type="ChEBI" id="CHEBI:29105"/>
        <note>catalytic</note>
    </ligand>
</feature>
<dbReference type="EC" id="2.1.1.14" evidence="10"/>
<evidence type="ECO:0000256" key="10">
    <source>
        <dbReference type="HAMAP-Rule" id="MF_00172"/>
    </source>
</evidence>
<comment type="catalytic activity">
    <reaction evidence="10">
        <text>5-methyltetrahydropteroyltri-L-glutamate + L-homocysteine = tetrahydropteroyltri-L-glutamate + L-methionine</text>
        <dbReference type="Rhea" id="RHEA:21196"/>
        <dbReference type="ChEBI" id="CHEBI:57844"/>
        <dbReference type="ChEBI" id="CHEBI:58140"/>
        <dbReference type="ChEBI" id="CHEBI:58199"/>
        <dbReference type="ChEBI" id="CHEBI:58207"/>
        <dbReference type="EC" id="2.1.1.14"/>
    </reaction>
</comment>
<evidence type="ECO:0000256" key="7">
    <source>
        <dbReference type="ARBA" id="ARBA00022723"/>
    </source>
</evidence>
<dbReference type="EMBL" id="JAVDWQ010000001">
    <property type="protein sequence ID" value="MDR7208183.1"/>
    <property type="molecule type" value="Genomic_DNA"/>
</dbReference>
<name>A0ABU1Y201_9FLAO</name>
<feature type="binding site" evidence="10">
    <location>
        <begin position="445"/>
        <end position="447"/>
    </location>
    <ligand>
        <name>L-homocysteine</name>
        <dbReference type="ChEBI" id="CHEBI:58199"/>
    </ligand>
</feature>
<dbReference type="InterPro" id="IPR038071">
    <property type="entry name" value="UROD/MetE-like_sf"/>
</dbReference>
<dbReference type="SUPFAM" id="SSF51726">
    <property type="entry name" value="UROD/MetE-like"/>
    <property type="match status" value="2"/>
</dbReference>
<keyword evidence="10" id="KW-0677">Repeat</keyword>
<evidence type="ECO:0000256" key="1">
    <source>
        <dbReference type="ARBA" id="ARBA00002777"/>
    </source>
</evidence>
<evidence type="ECO:0000313" key="13">
    <source>
        <dbReference type="EMBL" id="MDR7208183.1"/>
    </source>
</evidence>
<evidence type="ECO:0000256" key="4">
    <source>
        <dbReference type="ARBA" id="ARBA00022603"/>
    </source>
</evidence>
<comment type="similarity">
    <text evidence="3 10">Belongs to the vitamin-B12 independent methionine synthase family.</text>
</comment>
<dbReference type="InterPro" id="IPR006276">
    <property type="entry name" value="Cobalamin-indep_Met_synthase"/>
</dbReference>
<evidence type="ECO:0000256" key="2">
    <source>
        <dbReference type="ARBA" id="ARBA00004681"/>
    </source>
</evidence>
<feature type="binding site" evidence="10">
    <location>
        <position position="116"/>
    </location>
    <ligand>
        <name>5-methyltetrahydropteroyltri-L-glutamate</name>
        <dbReference type="ChEBI" id="CHEBI:58207"/>
    </ligand>
</feature>
<evidence type="ECO:0000256" key="6">
    <source>
        <dbReference type="ARBA" id="ARBA00022679"/>
    </source>
</evidence>
<feature type="binding site" evidence="10">
    <location>
        <position position="498"/>
    </location>
    <ligand>
        <name>L-homocysteine</name>
        <dbReference type="ChEBI" id="CHEBI:58199"/>
    </ligand>
</feature>
<comment type="cofactor">
    <cofactor evidence="10">
        <name>Zn(2+)</name>
        <dbReference type="ChEBI" id="CHEBI:29105"/>
    </cofactor>
    <text evidence="10">Binds 1 zinc ion per subunit.</text>
</comment>
<dbReference type="InterPro" id="IPR013215">
    <property type="entry name" value="Cbl-indep_Met_Synth_N"/>
</dbReference>
<feature type="binding site" evidence="10">
    <location>
        <position position="619"/>
    </location>
    <ligand>
        <name>5-methyltetrahydropteroyltri-L-glutamate</name>
        <dbReference type="ChEBI" id="CHEBI:58207"/>
    </ligand>
</feature>
<dbReference type="Proteomes" id="UP001269081">
    <property type="component" value="Unassembled WGS sequence"/>
</dbReference>
<feature type="binding site" evidence="10">
    <location>
        <position position="613"/>
    </location>
    <ligand>
        <name>L-methionine</name>
        <dbReference type="ChEBI" id="CHEBI:57844"/>
    </ligand>
</feature>
<gene>
    <name evidence="10" type="primary">metE</name>
    <name evidence="13" type="ORF">J2W48_000104</name>
</gene>
<dbReference type="Gene3D" id="3.20.20.210">
    <property type="match status" value="2"/>
</dbReference>
<dbReference type="GO" id="GO:0032259">
    <property type="term" value="P:methylation"/>
    <property type="evidence" value="ECO:0007669"/>
    <property type="project" value="UniProtKB-KW"/>
</dbReference>
<keyword evidence="8 10" id="KW-0862">Zinc</keyword>
<feature type="binding site" evidence="10">
    <location>
        <position position="498"/>
    </location>
    <ligand>
        <name>L-methionine</name>
        <dbReference type="ChEBI" id="CHEBI:57844"/>
    </ligand>
</feature>
<feature type="binding site" evidence="10">
    <location>
        <begin position="529"/>
        <end position="530"/>
    </location>
    <ligand>
        <name>5-methyltetrahydropteroyltri-L-glutamate</name>
        <dbReference type="ChEBI" id="CHEBI:58207"/>
    </ligand>
</feature>
<evidence type="ECO:0000256" key="8">
    <source>
        <dbReference type="ARBA" id="ARBA00022833"/>
    </source>
</evidence>
<evidence type="ECO:0000256" key="5">
    <source>
        <dbReference type="ARBA" id="ARBA00022605"/>
    </source>
</evidence>
<protein>
    <recommendedName>
        <fullName evidence="10">5-methyltetrahydropteroyltriglutamate--homocysteine methyltransferase</fullName>
        <ecNumber evidence="10">2.1.1.14</ecNumber>
    </recommendedName>
    <alternativeName>
        <fullName evidence="10">Cobalamin-independent methionine synthase</fullName>
    </alternativeName>
    <alternativeName>
        <fullName evidence="10">Methionine synthase, vitamin-B12 independent isozyme</fullName>
    </alternativeName>
</protein>
<evidence type="ECO:0000259" key="11">
    <source>
        <dbReference type="Pfam" id="PF01717"/>
    </source>
</evidence>
<feature type="binding site" evidence="10">
    <location>
        <begin position="15"/>
        <end position="18"/>
    </location>
    <ligand>
        <name>5-methyltetrahydropteroyltri-L-glutamate</name>
        <dbReference type="ChEBI" id="CHEBI:58207"/>
    </ligand>
</feature>
<dbReference type="Pfam" id="PF08267">
    <property type="entry name" value="Meth_synt_1"/>
    <property type="match status" value="1"/>
</dbReference>
<dbReference type="HAMAP" id="MF_00172">
    <property type="entry name" value="Meth_synth"/>
    <property type="match status" value="1"/>
</dbReference>
<dbReference type="CDD" id="cd03312">
    <property type="entry name" value="CIMS_N_terminal_like"/>
    <property type="match status" value="1"/>
</dbReference>
<evidence type="ECO:0000259" key="12">
    <source>
        <dbReference type="Pfam" id="PF08267"/>
    </source>
</evidence>
<feature type="binding site" evidence="10">
    <location>
        <position position="575"/>
    </location>
    <ligand>
        <name>5-methyltetrahydropteroyltri-L-glutamate</name>
        <dbReference type="ChEBI" id="CHEBI:58207"/>
    </ligand>
</feature>
<keyword evidence="5 10" id="KW-0028">Amino-acid biosynthesis</keyword>
<feature type="binding site" evidence="10">
    <location>
        <position position="679"/>
    </location>
    <ligand>
        <name>Zn(2+)</name>
        <dbReference type="ChEBI" id="CHEBI:29105"/>
        <note>catalytic</note>
    </ligand>
</feature>
<dbReference type="Pfam" id="PF01717">
    <property type="entry name" value="Meth_synt_2"/>
    <property type="match status" value="1"/>
</dbReference>
<dbReference type="GO" id="GO:0003871">
    <property type="term" value="F:5-methyltetrahydropteroyltriglutamate-homocysteine S-methyltransferase activity"/>
    <property type="evidence" value="ECO:0007669"/>
    <property type="project" value="UniProtKB-EC"/>
</dbReference>
<feature type="binding site" evidence="10">
    <location>
        <position position="613"/>
    </location>
    <ligand>
        <name>L-homocysteine</name>
        <dbReference type="ChEBI" id="CHEBI:58199"/>
    </ligand>
</feature>
<keyword evidence="9 10" id="KW-0486">Methionine biosynthesis</keyword>
<dbReference type="NCBIfam" id="TIGR01371">
    <property type="entry name" value="met_syn_B12ind"/>
    <property type="match status" value="1"/>
</dbReference>
<proteinExistence type="inferred from homology"/>
<keyword evidence="14" id="KW-1185">Reference proteome</keyword>
<organism evidence="13 14">
    <name type="scientific">Flavobacterium piscis</name>
    <dbReference type="NCBI Taxonomy" id="1114874"/>
    <lineage>
        <taxon>Bacteria</taxon>
        <taxon>Pseudomonadati</taxon>
        <taxon>Bacteroidota</taxon>
        <taxon>Flavobacteriia</taxon>
        <taxon>Flavobacteriales</taxon>
        <taxon>Flavobacteriaceae</taxon>
        <taxon>Flavobacterium</taxon>
    </lineage>
</organism>
<dbReference type="PIRSF" id="PIRSF000382">
    <property type="entry name" value="MeTrfase_B12_ind"/>
    <property type="match status" value="1"/>
</dbReference>
<accession>A0ABU1Y201</accession>
<evidence type="ECO:0000313" key="14">
    <source>
        <dbReference type="Proteomes" id="UP001269081"/>
    </source>
</evidence>
<comment type="caution">
    <text evidence="13">The sequence shown here is derived from an EMBL/GenBank/DDBJ whole genome shotgun (WGS) entry which is preliminary data.</text>
</comment>
<dbReference type="InterPro" id="IPR002629">
    <property type="entry name" value="Met_Synth_C/arc"/>
</dbReference>
<feature type="domain" description="Cobalamin-independent methionine synthase MetE N-terminal" evidence="12">
    <location>
        <begin position="3"/>
        <end position="317"/>
    </location>
</feature>
<dbReference type="PANTHER" id="PTHR30519">
    <property type="entry name" value="5-METHYLTETRAHYDROPTEROYLTRIGLUTAMATE--HOMOCYSTEINE METHYLTRANSFERASE"/>
    <property type="match status" value="1"/>
</dbReference>
<keyword evidence="7 10" id="KW-0479">Metal-binding</keyword>
<evidence type="ECO:0000256" key="9">
    <source>
        <dbReference type="ARBA" id="ARBA00023167"/>
    </source>
</evidence>
<keyword evidence="4 10" id="KW-0489">Methyltransferase</keyword>
<feature type="active site" description="Proton donor" evidence="10">
    <location>
        <position position="708"/>
    </location>
</feature>